<name>A0A834GC99_RHOSS</name>
<dbReference type="EMBL" id="WJXA01000010">
    <property type="protein sequence ID" value="KAF7130250.1"/>
    <property type="molecule type" value="Genomic_DNA"/>
</dbReference>
<dbReference type="InterPro" id="IPR022272">
    <property type="entry name" value="Lipocalin_CS"/>
</dbReference>
<protein>
    <recommendedName>
        <fullName evidence="2">Smr domain-containing protein</fullName>
    </recommendedName>
</protein>
<dbReference type="PANTHER" id="PTHR47812:SF2">
    <property type="entry name" value="SMR (SMALL MUTS RELATED) DOMAIN-CONTAINING PROTEIN"/>
    <property type="match status" value="1"/>
</dbReference>
<dbReference type="InterPro" id="IPR012674">
    <property type="entry name" value="Calycin"/>
</dbReference>
<dbReference type="OrthoDB" id="3231855at2759"/>
<dbReference type="Gene3D" id="2.40.128.20">
    <property type="match status" value="1"/>
</dbReference>
<dbReference type="InterPro" id="IPR036063">
    <property type="entry name" value="Smr_dom_sf"/>
</dbReference>
<dbReference type="PROSITE" id="PS50828">
    <property type="entry name" value="SMR"/>
    <property type="match status" value="1"/>
</dbReference>
<dbReference type="SMART" id="SM01162">
    <property type="entry name" value="DUF1771"/>
    <property type="match status" value="1"/>
</dbReference>
<feature type="region of interest" description="Disordered" evidence="1">
    <location>
        <begin position="135"/>
        <end position="173"/>
    </location>
</feature>
<dbReference type="Pfam" id="PF07137">
    <property type="entry name" value="VDE"/>
    <property type="match status" value="1"/>
</dbReference>
<evidence type="ECO:0000313" key="4">
    <source>
        <dbReference type="Proteomes" id="UP000626092"/>
    </source>
</evidence>
<proteinExistence type="predicted"/>
<accession>A0A834GC99</accession>
<evidence type="ECO:0000256" key="1">
    <source>
        <dbReference type="SAM" id="MobiDB-lite"/>
    </source>
</evidence>
<dbReference type="SUPFAM" id="SSF50814">
    <property type="entry name" value="Lipocalins"/>
    <property type="match status" value="1"/>
</dbReference>
<gene>
    <name evidence="3" type="ORF">RHSIM_Rhsim10G0138000</name>
</gene>
<feature type="domain" description="Smr" evidence="2">
    <location>
        <begin position="309"/>
        <end position="426"/>
    </location>
</feature>
<dbReference type="SUPFAM" id="SSF160443">
    <property type="entry name" value="SMR domain-like"/>
    <property type="match status" value="1"/>
</dbReference>
<dbReference type="InterPro" id="IPR013899">
    <property type="entry name" value="DUF1771"/>
</dbReference>
<sequence>MKMSGRRGKSPGWAAFDLKLQQKEGFKWEVDEPYPPMSSAITPLRPSHNFMQDNKISRSFTSVLSADDVDHRKPLLSGNSSTTQSNKFTSEPDIVVAYAKFRELHSWADKSLIEDIMAAVNNDVDKASTVLMGMVPNGNPEQNKDTNIRGSKSKHEHFPLDHTKSPVDEGASSGELTDFGELTCVIGDCFISKTEELTNDHASCGNEDSDIAAANVKLILGQLNSIPVEPEWEEDDIYLIHRKDAIRMTRLASQHSRAAMDAYLRRDHFSAQQLSMKVREERMAAERLNAKAANAIFNTRNGQNSLWELDLHGLHAVEAVQALQERLQKLESLVPSGRSVSPNRKREGATMVSSASVESLSCTETSKLDEQRASSQQRPISLQVITGRGNHSRGQAALPTAVRNFLNENGYRYDEARPGLITVRPKFRRLRVANPECGVLNVKMHFNSRVPKYFSLLRSFKVSCGLEIRYSNPFSCGPMKISSVCGNSSIREEKWRFESQVEDIMSVLKSQFVKVAVVIACIFLVIPAADAVDALKTCACLLKECRPATIDLMRLNARLYPELVLFLKRALCSWGETHLVLNNFVAPFFFFLLFVLQIRCGDLFENSVVDEFNECAVSRKKCVPQKSDVGEFPVPDPNTTVGNFNIKDFSGTWFITSGLNPTFDAFDCQRHEFHVESDRLVGNLSWRIPTPDGGFINRSAIQRFVQDPSHPGILYNHDNEYLHYQDDWYILSSRIENKEDDYVFVYYRGRNDAWDGYGGAVVYTRSAVLPKSIVPELQKAAKNVGRDFNKFITTNNTCGPEPPLVERLEKTVEEGERTIIREVEEIEGEVEKVGKTELNLLGRLVDGFNELKRDEEYLLKELSKEEMDLLNELKMETNEIEKLFGGALPLRKIR</sequence>
<feature type="region of interest" description="Disordered" evidence="1">
    <location>
        <begin position="334"/>
        <end position="358"/>
    </location>
</feature>
<evidence type="ECO:0000259" key="2">
    <source>
        <dbReference type="PROSITE" id="PS50828"/>
    </source>
</evidence>
<reference evidence="3" key="1">
    <citation type="submission" date="2019-11" db="EMBL/GenBank/DDBJ databases">
        <authorList>
            <person name="Liu Y."/>
            <person name="Hou J."/>
            <person name="Li T.-Q."/>
            <person name="Guan C.-H."/>
            <person name="Wu X."/>
            <person name="Wu H.-Z."/>
            <person name="Ling F."/>
            <person name="Zhang R."/>
            <person name="Shi X.-G."/>
            <person name="Ren J.-P."/>
            <person name="Chen E.-F."/>
            <person name="Sun J.-M."/>
        </authorList>
    </citation>
    <scope>NUCLEOTIDE SEQUENCE</scope>
    <source>
        <strain evidence="3">Adult_tree_wgs_1</strain>
        <tissue evidence="3">Leaves</tissue>
    </source>
</reference>
<dbReference type="PANTHER" id="PTHR47812">
    <property type="entry name" value="SMR (SMALL MUTS RELATED) DOMAIN-CONTAINING PROTEIN"/>
    <property type="match status" value="1"/>
</dbReference>
<dbReference type="GO" id="GO:0046422">
    <property type="term" value="F:violaxanthin de-epoxidase activity"/>
    <property type="evidence" value="ECO:0007669"/>
    <property type="project" value="InterPro"/>
</dbReference>
<dbReference type="Gene3D" id="3.30.1370.110">
    <property type="match status" value="1"/>
</dbReference>
<dbReference type="InterPro" id="IPR002625">
    <property type="entry name" value="Smr_dom"/>
</dbReference>
<dbReference type="Pfam" id="PF08590">
    <property type="entry name" value="DUF1771"/>
    <property type="match status" value="1"/>
</dbReference>
<dbReference type="PROSITE" id="PS00213">
    <property type="entry name" value="LIPOCALIN"/>
    <property type="match status" value="1"/>
</dbReference>
<dbReference type="InterPro" id="IPR010788">
    <property type="entry name" value="VDE_dom"/>
</dbReference>
<comment type="caution">
    <text evidence="3">The sequence shown here is derived from an EMBL/GenBank/DDBJ whole genome shotgun (WGS) entry which is preliminary data.</text>
</comment>
<dbReference type="SMART" id="SM00463">
    <property type="entry name" value="SMR"/>
    <property type="match status" value="1"/>
</dbReference>
<keyword evidence="4" id="KW-1185">Reference proteome</keyword>
<dbReference type="AlphaFoldDB" id="A0A834GC99"/>
<dbReference type="Proteomes" id="UP000626092">
    <property type="component" value="Unassembled WGS sequence"/>
</dbReference>
<organism evidence="3 4">
    <name type="scientific">Rhododendron simsii</name>
    <name type="common">Sims's rhododendron</name>
    <dbReference type="NCBI Taxonomy" id="118357"/>
    <lineage>
        <taxon>Eukaryota</taxon>
        <taxon>Viridiplantae</taxon>
        <taxon>Streptophyta</taxon>
        <taxon>Embryophyta</taxon>
        <taxon>Tracheophyta</taxon>
        <taxon>Spermatophyta</taxon>
        <taxon>Magnoliopsida</taxon>
        <taxon>eudicotyledons</taxon>
        <taxon>Gunneridae</taxon>
        <taxon>Pentapetalae</taxon>
        <taxon>asterids</taxon>
        <taxon>Ericales</taxon>
        <taxon>Ericaceae</taxon>
        <taxon>Ericoideae</taxon>
        <taxon>Rhodoreae</taxon>
        <taxon>Rhododendron</taxon>
    </lineage>
</organism>
<evidence type="ECO:0000313" key="3">
    <source>
        <dbReference type="EMBL" id="KAF7130250.1"/>
    </source>
</evidence>
<feature type="compositionally biased region" description="Basic and acidic residues" evidence="1">
    <location>
        <begin position="156"/>
        <end position="167"/>
    </location>
</feature>